<keyword evidence="3" id="KW-0221">Differentiation</keyword>
<comment type="similarity">
    <text evidence="1">Belongs to the Frigida family.</text>
</comment>
<keyword evidence="2" id="KW-0217">Developmental protein</keyword>
<dbReference type="PANTHER" id="PTHR31791">
    <property type="entry name" value="FRIGIDA-LIKE PROTEIN 3-RELATED"/>
    <property type="match status" value="1"/>
</dbReference>
<dbReference type="Proteomes" id="UP000507245">
    <property type="component" value="Unassembled WGS sequence"/>
</dbReference>
<dbReference type="InterPro" id="IPR012474">
    <property type="entry name" value="Frigida"/>
</dbReference>
<reference evidence="8" key="1">
    <citation type="journal article" date="2020" name="Genome Biol.">
        <title>Gamete binning: chromosome-level and haplotype-resolved genome assembly enabled by high-throughput single-cell sequencing of gamete genomes.</title>
        <authorList>
            <person name="Campoy J.A."/>
            <person name="Sun H."/>
            <person name="Goel M."/>
            <person name="Jiao W.-B."/>
            <person name="Folz-Donahue K."/>
            <person name="Wang N."/>
            <person name="Rubio M."/>
            <person name="Liu C."/>
            <person name="Kukat C."/>
            <person name="Ruiz D."/>
            <person name="Huettel B."/>
            <person name="Schneeberger K."/>
        </authorList>
    </citation>
    <scope>NUCLEOTIDE SEQUENCE [LARGE SCALE GENOMIC DNA]</scope>
    <source>
        <strain evidence="8">cv. Rojo Pasion</strain>
    </source>
</reference>
<dbReference type="PANTHER" id="PTHR31791:SF70">
    <property type="entry name" value="FRIGIDA-LIKE PROTEIN"/>
    <property type="match status" value="1"/>
</dbReference>
<feature type="coiled-coil region" evidence="5">
    <location>
        <begin position="197"/>
        <end position="259"/>
    </location>
</feature>
<organism evidence="7 8">
    <name type="scientific">Prunus armeniaca</name>
    <name type="common">Apricot</name>
    <name type="synonym">Armeniaca vulgaris</name>
    <dbReference type="NCBI Taxonomy" id="36596"/>
    <lineage>
        <taxon>Eukaryota</taxon>
        <taxon>Viridiplantae</taxon>
        <taxon>Streptophyta</taxon>
        <taxon>Embryophyta</taxon>
        <taxon>Tracheophyta</taxon>
        <taxon>Spermatophyta</taxon>
        <taxon>Magnoliopsida</taxon>
        <taxon>eudicotyledons</taxon>
        <taxon>Gunneridae</taxon>
        <taxon>Pentapetalae</taxon>
        <taxon>rosids</taxon>
        <taxon>fabids</taxon>
        <taxon>Rosales</taxon>
        <taxon>Rosaceae</taxon>
        <taxon>Amygdaloideae</taxon>
        <taxon>Amygdaleae</taxon>
        <taxon>Prunus</taxon>
    </lineage>
</organism>
<dbReference type="OrthoDB" id="1194450at2759"/>
<evidence type="ECO:0000313" key="8">
    <source>
        <dbReference type="Proteomes" id="UP000507245"/>
    </source>
</evidence>
<dbReference type="GO" id="GO:0009908">
    <property type="term" value="P:flower development"/>
    <property type="evidence" value="ECO:0007669"/>
    <property type="project" value="UniProtKB-KW"/>
</dbReference>
<feature type="compositionally biased region" description="Polar residues" evidence="6">
    <location>
        <begin position="1261"/>
        <end position="1275"/>
    </location>
</feature>
<evidence type="ECO:0000256" key="4">
    <source>
        <dbReference type="ARBA" id="ARBA00023089"/>
    </source>
</evidence>
<evidence type="ECO:0000256" key="6">
    <source>
        <dbReference type="SAM" id="MobiDB-lite"/>
    </source>
</evidence>
<gene>
    <name evidence="7" type="ORF">ORAREDHAP_LOCUS40874</name>
</gene>
<feature type="coiled-coil region" evidence="5">
    <location>
        <begin position="389"/>
        <end position="633"/>
    </location>
</feature>
<evidence type="ECO:0000256" key="1">
    <source>
        <dbReference type="ARBA" id="ARBA00008956"/>
    </source>
</evidence>
<dbReference type="GO" id="GO:0030154">
    <property type="term" value="P:cell differentiation"/>
    <property type="evidence" value="ECO:0007669"/>
    <property type="project" value="UniProtKB-KW"/>
</dbReference>
<feature type="coiled-coil region" evidence="5">
    <location>
        <begin position="662"/>
        <end position="689"/>
    </location>
</feature>
<keyword evidence="4" id="KW-0287">Flowering</keyword>
<evidence type="ECO:0000313" key="7">
    <source>
        <dbReference type="EMBL" id="CAB4316018.1"/>
    </source>
</evidence>
<proteinExistence type="inferred from homology"/>
<evidence type="ECO:0008006" key="9">
    <source>
        <dbReference type="Google" id="ProtNLM"/>
    </source>
</evidence>
<evidence type="ECO:0000256" key="3">
    <source>
        <dbReference type="ARBA" id="ARBA00022782"/>
    </source>
</evidence>
<sequence>MEKIEADLKESEFKQRSLAKAYDIIHAQANSFLIFTVQWKDLDDHFESTRNSLETRFRELEAREEDIGVRETKLEANEWKFRSEKEAKACELRGLDRLIDQKLKEVTDCKNHLHSLLSLIQEHSDEVIVQENRLMEVEKFVREKEMEFDSVDRRVKERTKKLNWVEKIVEEKEMEFDSIDRRVKEGTENLNWVEKILEEKSKLAESKEEEVKRFQEALNKYVEDIELKKRQLNEILGSIEKHKKEVDLKEELVEATKRSIEECDRKLILKEEKLKLIKKSLVECSNTLESREKNIKEIDLKERDFGMLKNSMEEWSCKLDFRARELELMDKRVSERLNEVKLKEKNLDELQKSIRDGEKHLDKMSKGLQMKESQLEDQVKELALRQKEVDSIKKSNEEHTQNLESKEAQLEDQAKELELKQKELFSIKKSTEEHTLTLKLKERQLEDQAQELALKQKEFILIKNSTEEHNGILKAKERQLEDQAKELELKQKDFDSIRKSSEELIRNLKSKERQLEDQAKELELKQKDFDSIRKSSEELIRNLKSKERQLEDQGKELELKQKEFDSIKKSTEEHTRNLKSKEMQLEDQAKELELKQKEFDSIKKSTEEHTRNLKAKERQLEVQAKELELKQKEFDSIRKSTEELIQNMKERQLEQKEFDSIRKSCEEHIQNMKSKKRQIEDQAKGIELKQKEFDSIKKSTEEHTRNLKAKEKTNALHSQVKIEQLEYIPSNQAFVPSSAINQSSIYRDGRGLQLFMNEHLKRIDLVGSEISAVLEASLDPAKLVLDAMQGFYPSNSTVDNRECNFDLRVIRRSCILLLEALKKVSPQINPPVREEAIKLAGDWKAKMTGATENWLEILGFLRLVTTYEITSEYEGKDLQSLVATIAEYEQATELSQALGSTEKGSASIICSPVKTEKPESSLTKNAAGVSSPNLQLTATTDARNLQGFVHELARGNHLIQSETLAALQTSLDPAKFVLDVMQNSFAQYWGNGDVRSRETVMLSFINLLEQLICISPHVGPHVKDDARNLAIQWKAKMGADTQNSLEHLGFLQFIATYGLFSTFPRYDMVSLLGRISQDKQTRELCQKLSFADKIPAHFILNLIERRQLIEAVRLICTFKLIDTFPPVPLLEKFVENTKNWNRRICKKKKSLDEKVKVLDNEIADLRDVIQCIKDCNLESVYPSGKIELQIAMVEKIKEGQRRSAISLACKVGQQEENKSLVCEVEQHEQSKFIAIKTEQQEANKFEQQKQTNWNKRRGAQPHQQQQHPNKFQRTGGSAARLYRMPTSCPDYQHRSVPSWQHENYRHPGRFGMAAANEYGIGANCGHPGQFGMYANDYETGAMPNSGIHRPHHFTPSPPPLGTYQP</sequence>
<accession>A0A6J5XXN3</accession>
<name>A0A6J5XXN3_PRUAR</name>
<keyword evidence="8" id="KW-1185">Reference proteome</keyword>
<protein>
    <recommendedName>
        <fullName evidence="9">FRIGIDA-like protein</fullName>
    </recommendedName>
</protein>
<feature type="region of interest" description="Disordered" evidence="6">
    <location>
        <begin position="1243"/>
        <end position="1275"/>
    </location>
</feature>
<dbReference type="Pfam" id="PF07899">
    <property type="entry name" value="Frigida"/>
    <property type="match status" value="2"/>
</dbReference>
<dbReference type="EMBL" id="CAEKKB010000006">
    <property type="protein sequence ID" value="CAB4316018.1"/>
    <property type="molecule type" value="Genomic_DNA"/>
</dbReference>
<feature type="coiled-coil region" evidence="5">
    <location>
        <begin position="333"/>
        <end position="360"/>
    </location>
</feature>
<evidence type="ECO:0000256" key="2">
    <source>
        <dbReference type="ARBA" id="ARBA00022473"/>
    </source>
</evidence>
<dbReference type="SUPFAM" id="SSF57997">
    <property type="entry name" value="Tropomyosin"/>
    <property type="match status" value="1"/>
</dbReference>
<keyword evidence="5" id="KW-0175">Coiled coil</keyword>
<evidence type="ECO:0000256" key="5">
    <source>
        <dbReference type="SAM" id="Coils"/>
    </source>
</evidence>